<evidence type="ECO:0000313" key="3">
    <source>
        <dbReference type="Proteomes" id="UP000028931"/>
    </source>
</evidence>
<dbReference type="RefSeq" id="WP_051939326.1">
    <property type="nucleotide sequence ID" value="NZ_CP009048.1"/>
</dbReference>
<proteinExistence type="predicted"/>
<reference evidence="2 3" key="1">
    <citation type="submission" date="2014-07" db="EMBL/GenBank/DDBJ databases">
        <authorList>
            <person name="Lee K."/>
            <person name="Lim J.Y."/>
            <person name="Hwang I."/>
        </authorList>
    </citation>
    <scope>NUCLEOTIDE SEQUENCE [LARGE SCALE GENOMIC DNA]</scope>
    <source>
        <strain evidence="2 3">KL28</strain>
    </source>
</reference>
<feature type="region of interest" description="Disordered" evidence="1">
    <location>
        <begin position="1"/>
        <end position="28"/>
    </location>
</feature>
<evidence type="ECO:0008006" key="4">
    <source>
        <dbReference type="Google" id="ProtNLM"/>
    </source>
</evidence>
<dbReference type="InterPro" id="IPR021427">
    <property type="entry name" value="DUF3077"/>
</dbReference>
<dbReference type="Pfam" id="PF11275">
    <property type="entry name" value="DUF3077"/>
    <property type="match status" value="1"/>
</dbReference>
<organism evidence="2 3">
    <name type="scientific">Pseudomonas alkylphenolica</name>
    <dbReference type="NCBI Taxonomy" id="237609"/>
    <lineage>
        <taxon>Bacteria</taxon>
        <taxon>Pseudomonadati</taxon>
        <taxon>Pseudomonadota</taxon>
        <taxon>Gammaproteobacteria</taxon>
        <taxon>Pseudomonadales</taxon>
        <taxon>Pseudomonadaceae</taxon>
        <taxon>Pseudomonas</taxon>
    </lineage>
</organism>
<name>A0A077F806_9PSED</name>
<sequence>MTDRKKPRDSSEPLKTSGIGSFGEGIGGRIDDRLFRTTAGHDLDYALEQSTVLMSCVHKLTLQAAVDQDYTLVWAAHYLSGMAKALVEDVAHVMAAGAPDSEGKLAP</sequence>
<dbReference type="HOGENOM" id="CLU_173312_0_1_6"/>
<dbReference type="AlphaFoldDB" id="A0A077F806"/>
<dbReference type="EMBL" id="CP009048">
    <property type="protein sequence ID" value="AIL61563.1"/>
    <property type="molecule type" value="Genomic_DNA"/>
</dbReference>
<evidence type="ECO:0000313" key="2">
    <source>
        <dbReference type="EMBL" id="AIL61563.1"/>
    </source>
</evidence>
<dbReference type="Proteomes" id="UP000028931">
    <property type="component" value="Chromosome"/>
</dbReference>
<dbReference type="KEGG" id="palk:PSAKL28_23520"/>
<gene>
    <name evidence="2" type="ORF">PSAKL28_23520</name>
</gene>
<feature type="compositionally biased region" description="Basic and acidic residues" evidence="1">
    <location>
        <begin position="1"/>
        <end position="12"/>
    </location>
</feature>
<accession>A0A077F806</accession>
<protein>
    <recommendedName>
        <fullName evidence="4">DUF3077 domain-containing protein</fullName>
    </recommendedName>
</protein>
<dbReference type="OrthoDB" id="7024680at2"/>
<evidence type="ECO:0000256" key="1">
    <source>
        <dbReference type="SAM" id="MobiDB-lite"/>
    </source>
</evidence>